<gene>
    <name evidence="1" type="ORF">LCGC14_1605050</name>
</gene>
<proteinExistence type="predicted"/>
<name>A0A0F9IWM3_9ZZZZ</name>
<comment type="caution">
    <text evidence="1">The sequence shown here is derived from an EMBL/GenBank/DDBJ whole genome shotgun (WGS) entry which is preliminary data.</text>
</comment>
<evidence type="ECO:0000313" key="1">
    <source>
        <dbReference type="EMBL" id="KKM24449.1"/>
    </source>
</evidence>
<dbReference type="AlphaFoldDB" id="A0A0F9IWM3"/>
<reference evidence="1" key="1">
    <citation type="journal article" date="2015" name="Nature">
        <title>Complex archaea that bridge the gap between prokaryotes and eukaryotes.</title>
        <authorList>
            <person name="Spang A."/>
            <person name="Saw J.H."/>
            <person name="Jorgensen S.L."/>
            <person name="Zaremba-Niedzwiedzka K."/>
            <person name="Martijn J."/>
            <person name="Lind A.E."/>
            <person name="van Eijk R."/>
            <person name="Schleper C."/>
            <person name="Guy L."/>
            <person name="Ettema T.J."/>
        </authorList>
    </citation>
    <scope>NUCLEOTIDE SEQUENCE</scope>
</reference>
<dbReference type="EMBL" id="LAZR01012923">
    <property type="protein sequence ID" value="KKM24449.1"/>
    <property type="molecule type" value="Genomic_DNA"/>
</dbReference>
<accession>A0A0F9IWM3</accession>
<organism evidence="1">
    <name type="scientific">marine sediment metagenome</name>
    <dbReference type="NCBI Taxonomy" id="412755"/>
    <lineage>
        <taxon>unclassified sequences</taxon>
        <taxon>metagenomes</taxon>
        <taxon>ecological metagenomes</taxon>
    </lineage>
</organism>
<sequence length="85" mass="9556">MTEQLKHKLWCLSGHLYVDHVHLSNTLTMAIGDLGLRLGTIDLGTEDSGRRLVNVWGPMIPASKYVIIIWKTTECGNFEADFILT</sequence>
<protein>
    <submittedName>
        <fullName evidence="1">Uncharacterized protein</fullName>
    </submittedName>
</protein>